<sequence>MVALLAHRIKLGFVFDEAPIVRSEDTISVLTKDEQLSFSGKADSPRHKLIIGDNYDALNNLLITHRGQIDVIYIDPPYNTGGDNLGYVDKFSKNAWLNMMKERLVLAHKLLSEDGVIFISLDDNMQAYFKVLMDEIFGEENFVTSFPRVTVKGGKTQTNLCSNNYDLIICFAKNINCCSFNKIVVEDEAFKYKDEHFNKRGYFHNKQTLDSNSLGYVKSLDFPITFKGKIYYPGGYDNFIKRQNNDISSDNEWRWTWSEELVNFAIKNDFLISKNDRLWPKKYLNAKIIQDKNSDEKYTILFESRFKPYSNLHFLQNEFSNPNGKRDLDVLNMEGKFKNPKPIDLIKTLINLNTNKCIKILDFFAGSGTTGQAVLELNKEDGGSREFILCTREFDGKYNENNIAIDVTYERLYRINNGEGTDRSNDFEWLKKNEPFHNSLDVYRVKDVNIGVHQSKTLEELVDINVYKDINPNLAINDNNKVNLLYPLLNHLGVK</sequence>
<proteinExistence type="inferred from homology"/>
<evidence type="ECO:0000259" key="5">
    <source>
        <dbReference type="Pfam" id="PF01555"/>
    </source>
</evidence>
<evidence type="ECO:0000313" key="6">
    <source>
        <dbReference type="EMBL" id="GAA5414458.1"/>
    </source>
</evidence>
<keyword evidence="7" id="KW-1185">Reference proteome</keyword>
<comment type="caution">
    <text evidence="6">The sequence shown here is derived from an EMBL/GenBank/DDBJ whole genome shotgun (WGS) entry which is preliminary data.</text>
</comment>
<dbReference type="PROSITE" id="PS00092">
    <property type="entry name" value="N6_MTASE"/>
    <property type="match status" value="1"/>
</dbReference>
<dbReference type="SUPFAM" id="SSF53335">
    <property type="entry name" value="S-adenosyl-L-methionine-dependent methyltransferases"/>
    <property type="match status" value="1"/>
</dbReference>
<dbReference type="PRINTS" id="PR00506">
    <property type="entry name" value="D21N6MTFRASE"/>
</dbReference>
<dbReference type="EMBL" id="BAABQM010000001">
    <property type="protein sequence ID" value="GAA5414458.1"/>
    <property type="molecule type" value="Genomic_DNA"/>
</dbReference>
<evidence type="ECO:0000256" key="1">
    <source>
        <dbReference type="ARBA" id="ARBA00006594"/>
    </source>
</evidence>
<dbReference type="Proteomes" id="UP001449582">
    <property type="component" value="Unassembled WGS sequence"/>
</dbReference>
<dbReference type="Gene3D" id="3.40.50.150">
    <property type="entry name" value="Vaccinia Virus protein VP39"/>
    <property type="match status" value="1"/>
</dbReference>
<dbReference type="InterPro" id="IPR029063">
    <property type="entry name" value="SAM-dependent_MTases_sf"/>
</dbReference>
<dbReference type="Pfam" id="PF01555">
    <property type="entry name" value="N6_N4_Mtase"/>
    <property type="match status" value="2"/>
</dbReference>
<organism evidence="6 7">
    <name type="scientific">Ureaplasma ceti</name>
    <dbReference type="NCBI Taxonomy" id="3119530"/>
    <lineage>
        <taxon>Bacteria</taxon>
        <taxon>Bacillati</taxon>
        <taxon>Mycoplasmatota</taxon>
        <taxon>Mycoplasmoidales</taxon>
        <taxon>Mycoplasmoidaceae</taxon>
        <taxon>Ureaplasma</taxon>
    </lineage>
</organism>
<feature type="domain" description="DNA methylase N-4/N-6" evidence="5">
    <location>
        <begin position="238"/>
        <end position="387"/>
    </location>
</feature>
<comment type="similarity">
    <text evidence="1">Belongs to the N(4)/N(6)-methyltransferase family.</text>
</comment>
<keyword evidence="2" id="KW-0489">Methyltransferase</keyword>
<accession>A0ABP9U528</accession>
<evidence type="ECO:0000256" key="2">
    <source>
        <dbReference type="ARBA" id="ARBA00022603"/>
    </source>
</evidence>
<dbReference type="InterPro" id="IPR002941">
    <property type="entry name" value="DNA_methylase_N4/N6"/>
</dbReference>
<keyword evidence="3" id="KW-0808">Transferase</keyword>
<dbReference type="InterPro" id="IPR002052">
    <property type="entry name" value="DNA_methylase_N6_adenine_CS"/>
</dbReference>
<evidence type="ECO:0000256" key="4">
    <source>
        <dbReference type="ARBA" id="ARBA00022691"/>
    </source>
</evidence>
<dbReference type="InterPro" id="IPR002295">
    <property type="entry name" value="N4/N6-MTase_EcoPI_Mod-like"/>
</dbReference>
<dbReference type="PIRSF" id="PIRSF015855">
    <property type="entry name" value="TypeIII_Mtase_mKpnI"/>
    <property type="match status" value="1"/>
</dbReference>
<reference evidence="6" key="1">
    <citation type="submission" date="2024-02" db="EMBL/GenBank/DDBJ databases">
        <title>Draft genome sequence of new strains in genus Ureaplasma.</title>
        <authorList>
            <person name="Nakajima Y."/>
            <person name="Segawa T."/>
        </authorList>
    </citation>
    <scope>NUCLEOTIDE SEQUENCE [LARGE SCALE GENOMIC DNA]</scope>
    <source>
        <strain evidence="6">OM1</strain>
    </source>
</reference>
<evidence type="ECO:0000256" key="3">
    <source>
        <dbReference type="ARBA" id="ARBA00022679"/>
    </source>
</evidence>
<keyword evidence="4" id="KW-0949">S-adenosyl-L-methionine</keyword>
<protein>
    <recommendedName>
        <fullName evidence="5">DNA methylase N-4/N-6 domain-containing protein</fullName>
    </recommendedName>
</protein>
<gene>
    <name evidence="6" type="ORF">UREOM_1690</name>
</gene>
<evidence type="ECO:0000313" key="7">
    <source>
        <dbReference type="Proteomes" id="UP001449582"/>
    </source>
</evidence>
<feature type="domain" description="DNA methylase N-4/N-6" evidence="5">
    <location>
        <begin position="69"/>
        <end position="194"/>
    </location>
</feature>
<name>A0ABP9U528_9BACT</name>